<keyword evidence="1" id="KW-0472">Membrane</keyword>
<name>A0A955KY88_9BACT</name>
<dbReference type="GO" id="GO:0006465">
    <property type="term" value="P:signal peptide processing"/>
    <property type="evidence" value="ECO:0007669"/>
    <property type="project" value="TreeGrafter"/>
</dbReference>
<dbReference type="EMBL" id="JAGQLN010000014">
    <property type="protein sequence ID" value="MCA9377015.1"/>
    <property type="molecule type" value="Genomic_DNA"/>
</dbReference>
<feature type="transmembrane region" description="Helical" evidence="1">
    <location>
        <begin position="154"/>
        <end position="171"/>
    </location>
</feature>
<dbReference type="Pfam" id="PF06750">
    <property type="entry name" value="A24_N_bact"/>
    <property type="match status" value="1"/>
</dbReference>
<dbReference type="PANTHER" id="PTHR30487">
    <property type="entry name" value="TYPE 4 PREPILIN-LIKE PROTEINS LEADER PEPTIDE-PROCESSING ENZYME"/>
    <property type="match status" value="1"/>
</dbReference>
<dbReference type="PANTHER" id="PTHR30487:SF0">
    <property type="entry name" value="PREPILIN LEADER PEPTIDASE_N-METHYLTRANSFERASE-RELATED"/>
    <property type="match status" value="1"/>
</dbReference>
<evidence type="ECO:0000256" key="1">
    <source>
        <dbReference type="SAM" id="Phobius"/>
    </source>
</evidence>
<protein>
    <submittedName>
        <fullName evidence="3">Prepilin peptidase</fullName>
    </submittedName>
</protein>
<accession>A0A955KY88</accession>
<sequence length="259" mass="30224">MLLTVYEICQIILLFGLGAALTSFFNAQIYRIENQMKLKDLILTPSQCENCKKDLSWYELIPVFSFVFQKGRCAKCGMKIPILYPITEALFGFSLVLLWYYQVKPEIYLLASLLYFLALYDLFYKGFPKNIMHAFLIVGITVFVYRYFTSIEWSFVPIYLSIAVGLIVLFFNRIRMSFGEGDLLVVILLSFFFPLKQLLSVIIIGLMISGFSMIGLMLIKKVTRKDMVPFVPFLYLGLLAYFPLQIYIDKYFAYILYLW</sequence>
<feature type="transmembrane region" description="Helical" evidence="1">
    <location>
        <begin position="201"/>
        <end position="219"/>
    </location>
</feature>
<dbReference type="GO" id="GO:0004190">
    <property type="term" value="F:aspartic-type endopeptidase activity"/>
    <property type="evidence" value="ECO:0007669"/>
    <property type="project" value="TreeGrafter"/>
</dbReference>
<evidence type="ECO:0000313" key="4">
    <source>
        <dbReference type="Proteomes" id="UP000741282"/>
    </source>
</evidence>
<feature type="domain" description="Prepilin peptidase A24 N-terminal" evidence="2">
    <location>
        <begin position="17"/>
        <end position="100"/>
    </location>
</feature>
<dbReference type="GO" id="GO:0005886">
    <property type="term" value="C:plasma membrane"/>
    <property type="evidence" value="ECO:0007669"/>
    <property type="project" value="TreeGrafter"/>
</dbReference>
<feature type="transmembrane region" description="Helical" evidence="1">
    <location>
        <begin position="131"/>
        <end position="148"/>
    </location>
</feature>
<dbReference type="InterPro" id="IPR010627">
    <property type="entry name" value="Prepilin_pept_A24_N"/>
</dbReference>
<evidence type="ECO:0000313" key="3">
    <source>
        <dbReference type="EMBL" id="MCA9377015.1"/>
    </source>
</evidence>
<keyword evidence="1" id="KW-1133">Transmembrane helix</keyword>
<keyword evidence="1" id="KW-0812">Transmembrane</keyword>
<reference evidence="3" key="2">
    <citation type="journal article" date="2021" name="Microbiome">
        <title>Successional dynamics and alternative stable states in a saline activated sludge microbial community over 9 years.</title>
        <authorList>
            <person name="Wang Y."/>
            <person name="Ye J."/>
            <person name="Ju F."/>
            <person name="Liu L."/>
            <person name="Boyd J.A."/>
            <person name="Deng Y."/>
            <person name="Parks D.H."/>
            <person name="Jiang X."/>
            <person name="Yin X."/>
            <person name="Woodcroft B.J."/>
            <person name="Tyson G.W."/>
            <person name="Hugenholtz P."/>
            <person name="Polz M.F."/>
            <person name="Zhang T."/>
        </authorList>
    </citation>
    <scope>NUCLEOTIDE SEQUENCE</scope>
    <source>
        <strain evidence="3">HKST-UBA17</strain>
    </source>
</reference>
<gene>
    <name evidence="3" type="ORF">KC685_03790</name>
</gene>
<comment type="caution">
    <text evidence="3">The sequence shown here is derived from an EMBL/GenBank/DDBJ whole genome shotgun (WGS) entry which is preliminary data.</text>
</comment>
<feature type="transmembrane region" description="Helical" evidence="1">
    <location>
        <begin position="231"/>
        <end position="248"/>
    </location>
</feature>
<feature type="transmembrane region" description="Helical" evidence="1">
    <location>
        <begin position="82"/>
        <end position="101"/>
    </location>
</feature>
<feature type="transmembrane region" description="Helical" evidence="1">
    <location>
        <begin position="12"/>
        <end position="30"/>
    </location>
</feature>
<dbReference type="InterPro" id="IPR050882">
    <property type="entry name" value="Prepilin_peptidase/N-MTase"/>
</dbReference>
<organism evidence="3 4">
    <name type="scientific">Candidatus Dojkabacteria bacterium</name>
    <dbReference type="NCBI Taxonomy" id="2099670"/>
    <lineage>
        <taxon>Bacteria</taxon>
        <taxon>Candidatus Dojkabacteria</taxon>
    </lineage>
</organism>
<reference evidence="3" key="1">
    <citation type="submission" date="2020-04" db="EMBL/GenBank/DDBJ databases">
        <authorList>
            <person name="Zhang T."/>
        </authorList>
    </citation>
    <scope>NUCLEOTIDE SEQUENCE</scope>
    <source>
        <strain evidence="3">HKST-UBA17</strain>
    </source>
</reference>
<dbReference type="Proteomes" id="UP000741282">
    <property type="component" value="Unassembled WGS sequence"/>
</dbReference>
<evidence type="ECO:0000259" key="2">
    <source>
        <dbReference type="Pfam" id="PF06750"/>
    </source>
</evidence>
<proteinExistence type="predicted"/>
<dbReference type="AlphaFoldDB" id="A0A955KY88"/>